<dbReference type="InterPro" id="IPR018957">
    <property type="entry name" value="Znf_C3HC4_RING-type"/>
</dbReference>
<dbReference type="InterPro" id="IPR013083">
    <property type="entry name" value="Znf_RING/FYVE/PHD"/>
</dbReference>
<keyword evidence="6" id="KW-0175">Coiled coil</keyword>
<dbReference type="Gene3D" id="2.60.120.920">
    <property type="match status" value="1"/>
</dbReference>
<sequence>MPPLNLALKNLCEAFLQERSQRPPVGCEVLCSLHREKLKLLCLTDEEPVCVVGHTSRKHKMRELCPIKEAIMDHKNRIRESRLINCSPVQKCAKHEEEVLETASYQHFPFQCQSQQIQRQIKEEFEKLHQFLREEESARIATLRGEEEQKSQMIKEKNESITREISCLLDTISAIEQEMGAENTSFLQVEILVTWNLYQRQSRGVTSSPLIADACDQWQFCITKQVLQVISEEMATKPFCLLEEELSCPVCCEIFKDPVVLTCRHSFCGNCLKTYWQLKEHKKCPVCRTRSSKENPPLNLSLKNLCESFLSQTPAVNEVLCSLHSEKLKLLCLDDNKALYVCQTSEQHANHILRPVEEVGQKYKEEFEKLHQFLRDEKAAKIAALREEEEQKSEMMMEKIVSLTRERDIITFRHNWSGGMSFSDPKDKIHINTFKNSFTEKGFPFFFPGFDPTPLRICPVKVFITTCNTVHVNK</sequence>
<evidence type="ECO:0000256" key="5">
    <source>
        <dbReference type="PROSITE-ProRule" id="PRU00175"/>
    </source>
</evidence>
<evidence type="ECO:0000313" key="8">
    <source>
        <dbReference type="EMBL" id="MBN3314856.1"/>
    </source>
</evidence>
<keyword evidence="4" id="KW-0862">Zinc</keyword>
<keyword evidence="9" id="KW-1185">Reference proteome</keyword>
<dbReference type="Gene3D" id="3.30.160.60">
    <property type="entry name" value="Classic Zinc Finger"/>
    <property type="match status" value="2"/>
</dbReference>
<evidence type="ECO:0000259" key="7">
    <source>
        <dbReference type="PROSITE" id="PS50089"/>
    </source>
</evidence>
<evidence type="ECO:0000256" key="4">
    <source>
        <dbReference type="ARBA" id="ARBA00022833"/>
    </source>
</evidence>
<dbReference type="SMART" id="SM00336">
    <property type="entry name" value="BBOX"/>
    <property type="match status" value="2"/>
</dbReference>
<evidence type="ECO:0000256" key="6">
    <source>
        <dbReference type="SAM" id="Coils"/>
    </source>
</evidence>
<name>A0A8J7NLC3_ATRSP</name>
<dbReference type="EMBL" id="JAAWVO010018170">
    <property type="protein sequence ID" value="MBN3314856.1"/>
    <property type="molecule type" value="Genomic_DNA"/>
</dbReference>
<feature type="domain" description="RING-type" evidence="7">
    <location>
        <begin position="248"/>
        <end position="288"/>
    </location>
</feature>
<comment type="caution">
    <text evidence="8">The sequence shown here is derived from an EMBL/GenBank/DDBJ whole genome shotgun (WGS) entry which is preliminary data.</text>
</comment>
<dbReference type="InterPro" id="IPR043136">
    <property type="entry name" value="B30.2/SPRY_sf"/>
</dbReference>
<evidence type="ECO:0000256" key="2">
    <source>
        <dbReference type="ARBA" id="ARBA00022723"/>
    </source>
</evidence>
<comment type="similarity">
    <text evidence="1">Belongs to the TRIM/RBCC family.</text>
</comment>
<accession>A0A8J7NLC3</accession>
<evidence type="ECO:0000313" key="9">
    <source>
        <dbReference type="Proteomes" id="UP000736164"/>
    </source>
</evidence>
<dbReference type="Gene3D" id="3.30.40.10">
    <property type="entry name" value="Zinc/RING finger domain, C3HC4 (zinc finger)"/>
    <property type="match status" value="1"/>
</dbReference>
<dbReference type="AlphaFoldDB" id="A0A8J7NLC3"/>
<feature type="coiled-coil region" evidence="6">
    <location>
        <begin position="371"/>
        <end position="406"/>
    </location>
</feature>
<dbReference type="PROSITE" id="PS00518">
    <property type="entry name" value="ZF_RING_1"/>
    <property type="match status" value="1"/>
</dbReference>
<dbReference type="SMART" id="SM00184">
    <property type="entry name" value="RING"/>
    <property type="match status" value="1"/>
</dbReference>
<protein>
    <submittedName>
        <fullName evidence="8">TRI35 protein</fullName>
    </submittedName>
</protein>
<reference evidence="8" key="1">
    <citation type="journal article" date="2021" name="Cell">
        <title>Tracing the genetic footprints of vertebrate landing in non-teleost ray-finned fishes.</title>
        <authorList>
            <person name="Bi X."/>
            <person name="Wang K."/>
            <person name="Yang L."/>
            <person name="Pan H."/>
            <person name="Jiang H."/>
            <person name="Wei Q."/>
            <person name="Fang M."/>
            <person name="Yu H."/>
            <person name="Zhu C."/>
            <person name="Cai Y."/>
            <person name="He Y."/>
            <person name="Gan X."/>
            <person name="Zeng H."/>
            <person name="Yu D."/>
            <person name="Zhu Y."/>
            <person name="Jiang H."/>
            <person name="Qiu Q."/>
            <person name="Yang H."/>
            <person name="Zhang Y.E."/>
            <person name="Wang W."/>
            <person name="Zhu M."/>
            <person name="He S."/>
            <person name="Zhang G."/>
        </authorList>
    </citation>
    <scope>NUCLEOTIDE SEQUENCE</scope>
    <source>
        <strain evidence="8">Allg_001</strain>
    </source>
</reference>
<dbReference type="Pfam" id="PF00097">
    <property type="entry name" value="zf-C3HC4"/>
    <property type="match status" value="1"/>
</dbReference>
<gene>
    <name evidence="8" type="primary">Trim35_0</name>
    <name evidence="8" type="ORF">GTO95_0014619</name>
</gene>
<dbReference type="PANTHER" id="PTHR24103">
    <property type="entry name" value="E3 UBIQUITIN-PROTEIN LIGASE TRIM"/>
    <property type="match status" value="1"/>
</dbReference>
<dbReference type="SUPFAM" id="SSF57845">
    <property type="entry name" value="B-box zinc-binding domain"/>
    <property type="match status" value="2"/>
</dbReference>
<keyword evidence="3 5" id="KW-0863">Zinc-finger</keyword>
<dbReference type="InterPro" id="IPR050143">
    <property type="entry name" value="TRIM/RBCC"/>
</dbReference>
<dbReference type="InterPro" id="IPR017907">
    <property type="entry name" value="Znf_RING_CS"/>
</dbReference>
<dbReference type="GO" id="GO:0008270">
    <property type="term" value="F:zinc ion binding"/>
    <property type="evidence" value="ECO:0007669"/>
    <property type="project" value="UniProtKB-KW"/>
</dbReference>
<feature type="non-terminal residue" evidence="8">
    <location>
        <position position="1"/>
    </location>
</feature>
<evidence type="ECO:0000256" key="3">
    <source>
        <dbReference type="ARBA" id="ARBA00022771"/>
    </source>
</evidence>
<dbReference type="PROSITE" id="PS50089">
    <property type="entry name" value="ZF_RING_2"/>
    <property type="match status" value="1"/>
</dbReference>
<dbReference type="Proteomes" id="UP000736164">
    <property type="component" value="Unassembled WGS sequence"/>
</dbReference>
<proteinExistence type="inferred from homology"/>
<evidence type="ECO:0000256" key="1">
    <source>
        <dbReference type="ARBA" id="ARBA00008518"/>
    </source>
</evidence>
<dbReference type="InterPro" id="IPR001841">
    <property type="entry name" value="Znf_RING"/>
</dbReference>
<organism evidence="8 9">
    <name type="scientific">Atractosteus spatula</name>
    <name type="common">Alligator gar</name>
    <name type="synonym">Lepisosteus spatula</name>
    <dbReference type="NCBI Taxonomy" id="7917"/>
    <lineage>
        <taxon>Eukaryota</taxon>
        <taxon>Metazoa</taxon>
        <taxon>Chordata</taxon>
        <taxon>Craniata</taxon>
        <taxon>Vertebrata</taxon>
        <taxon>Euteleostomi</taxon>
        <taxon>Actinopterygii</taxon>
        <taxon>Neopterygii</taxon>
        <taxon>Holostei</taxon>
        <taxon>Semionotiformes</taxon>
        <taxon>Lepisosteidae</taxon>
        <taxon>Atractosteus</taxon>
    </lineage>
</organism>
<dbReference type="SUPFAM" id="SSF57850">
    <property type="entry name" value="RING/U-box"/>
    <property type="match status" value="1"/>
</dbReference>
<feature type="non-terminal residue" evidence="8">
    <location>
        <position position="474"/>
    </location>
</feature>
<dbReference type="InterPro" id="IPR000315">
    <property type="entry name" value="Znf_B-box"/>
</dbReference>
<keyword evidence="2" id="KW-0479">Metal-binding</keyword>